<evidence type="ECO:0000259" key="14">
    <source>
        <dbReference type="Pfam" id="PF14842"/>
    </source>
</evidence>
<feature type="domain" description="Flagellar motor switch protein FliG N-terminal" evidence="14">
    <location>
        <begin position="8"/>
        <end position="107"/>
    </location>
</feature>
<evidence type="ECO:0000256" key="11">
    <source>
        <dbReference type="PIRNR" id="PIRNR003161"/>
    </source>
</evidence>
<dbReference type="Proteomes" id="UP000484885">
    <property type="component" value="Unassembled WGS sequence"/>
</dbReference>
<evidence type="ECO:0000256" key="4">
    <source>
        <dbReference type="ARBA" id="ARBA00021870"/>
    </source>
</evidence>
<accession>A0A845VIY8</accession>
<dbReference type="GO" id="GO:0003774">
    <property type="term" value="F:cytoskeletal motor activity"/>
    <property type="evidence" value="ECO:0007669"/>
    <property type="project" value="InterPro"/>
</dbReference>
<feature type="domain" description="Flagellar motor switch protein FliG middle" evidence="13">
    <location>
        <begin position="117"/>
        <end position="189"/>
    </location>
</feature>
<dbReference type="FunFam" id="1.10.220.30:FF:000001">
    <property type="entry name" value="Flagellar motor switch protein FliG"/>
    <property type="match status" value="1"/>
</dbReference>
<dbReference type="Pfam" id="PF01706">
    <property type="entry name" value="FliG_C"/>
    <property type="match status" value="1"/>
</dbReference>
<dbReference type="InterPro" id="IPR032779">
    <property type="entry name" value="FliG_M"/>
</dbReference>
<dbReference type="GO" id="GO:0005886">
    <property type="term" value="C:plasma membrane"/>
    <property type="evidence" value="ECO:0007669"/>
    <property type="project" value="UniProtKB-SubCell"/>
</dbReference>
<keyword evidence="5 11" id="KW-1003">Cell membrane</keyword>
<dbReference type="SUPFAM" id="SSF48029">
    <property type="entry name" value="FliG"/>
    <property type="match status" value="2"/>
</dbReference>
<dbReference type="InterPro" id="IPR023087">
    <property type="entry name" value="Flg_Motor_Flig_C"/>
</dbReference>
<keyword evidence="9 11" id="KW-0975">Bacterial flagellum</keyword>
<comment type="subcellular location">
    <subcellularLocation>
        <location evidence="1 11">Bacterial flagellum basal body</location>
    </subcellularLocation>
    <subcellularLocation>
        <location evidence="2 11">Cell inner membrane</location>
        <topology evidence="2 11">Peripheral membrane protein</topology>
        <orientation evidence="2 11">Cytoplasmic side</orientation>
    </subcellularLocation>
</comment>
<feature type="domain" description="Flagellar motor switch protein FliG C-terminal" evidence="12">
    <location>
        <begin position="220"/>
        <end position="326"/>
    </location>
</feature>
<evidence type="ECO:0000256" key="7">
    <source>
        <dbReference type="ARBA" id="ARBA00022779"/>
    </source>
</evidence>
<keyword evidence="6 11" id="KW-0145">Chemotaxis</keyword>
<keyword evidence="11" id="KW-0997">Cell inner membrane</keyword>
<organism evidence="15 16">
    <name type="scientific">Wenzhouxiangella limi</name>
    <dbReference type="NCBI Taxonomy" id="2707351"/>
    <lineage>
        <taxon>Bacteria</taxon>
        <taxon>Pseudomonadati</taxon>
        <taxon>Pseudomonadota</taxon>
        <taxon>Gammaproteobacteria</taxon>
        <taxon>Chromatiales</taxon>
        <taxon>Wenzhouxiangellaceae</taxon>
        <taxon>Wenzhouxiangella</taxon>
    </lineage>
</organism>
<proteinExistence type="inferred from homology"/>
<comment type="function">
    <text evidence="10 11">FliG is one of three proteins (FliG, FliN, FliM) that forms the rotor-mounted switch complex (C ring), located at the base of the basal body. This complex interacts with the CheY and CheZ chemotaxis proteins, in addition to contacting components of the motor that determine the direction of flagellar rotation.</text>
</comment>
<evidence type="ECO:0000313" key="16">
    <source>
        <dbReference type="Proteomes" id="UP000484885"/>
    </source>
</evidence>
<comment type="caution">
    <text evidence="15">The sequence shown here is derived from an EMBL/GenBank/DDBJ whole genome shotgun (WGS) entry which is preliminary data.</text>
</comment>
<dbReference type="InterPro" id="IPR028263">
    <property type="entry name" value="FliG_N"/>
</dbReference>
<evidence type="ECO:0000259" key="13">
    <source>
        <dbReference type="Pfam" id="PF14841"/>
    </source>
</evidence>
<evidence type="ECO:0000313" key="15">
    <source>
        <dbReference type="EMBL" id="NDY97139.1"/>
    </source>
</evidence>
<reference evidence="15 16" key="1">
    <citation type="submission" date="2020-02" db="EMBL/GenBank/DDBJ databases">
        <authorList>
            <person name="Zhang X.-Y."/>
        </authorList>
    </citation>
    <scope>NUCLEOTIDE SEQUENCE [LARGE SCALE GENOMIC DNA]</scope>
    <source>
        <strain evidence="15 16">C33</strain>
    </source>
</reference>
<dbReference type="GO" id="GO:0009425">
    <property type="term" value="C:bacterial-type flagellum basal body"/>
    <property type="evidence" value="ECO:0007669"/>
    <property type="project" value="UniProtKB-SubCell"/>
</dbReference>
<dbReference type="Gene3D" id="1.10.220.30">
    <property type="match status" value="3"/>
</dbReference>
<dbReference type="PANTHER" id="PTHR30534">
    <property type="entry name" value="FLAGELLAR MOTOR SWITCH PROTEIN FLIG"/>
    <property type="match status" value="1"/>
</dbReference>
<evidence type="ECO:0000256" key="3">
    <source>
        <dbReference type="ARBA" id="ARBA00010299"/>
    </source>
</evidence>
<evidence type="ECO:0000256" key="1">
    <source>
        <dbReference type="ARBA" id="ARBA00004117"/>
    </source>
</evidence>
<keyword evidence="8 11" id="KW-0472">Membrane</keyword>
<evidence type="ECO:0000256" key="6">
    <source>
        <dbReference type="ARBA" id="ARBA00022500"/>
    </source>
</evidence>
<dbReference type="RefSeq" id="WP_164212503.1">
    <property type="nucleotide sequence ID" value="NZ_JAAGSC010000044.1"/>
</dbReference>
<evidence type="ECO:0000256" key="5">
    <source>
        <dbReference type="ARBA" id="ARBA00022475"/>
    </source>
</evidence>
<protein>
    <recommendedName>
        <fullName evidence="4 11">Flagellar motor switch protein FliG</fullName>
    </recommendedName>
</protein>
<sequence length="334" mass="36541">MAERQADLSGADRAAILLMSLGEEQASEVLKHMGAKDVQRIGAAMAAMQAVNRDQAEEVLEAFVTTVEDQTALGVGSHDYVRRVLNQALGDKGANLIDRILIGRDSKGLENLKWMDPRSVAELIRMEHPQIIAIVLAYLEADNAAEVLASLPERIRPDVIMRLATLDGIPPSAFQELDEVLERQFAGSDNVKSSMVGGIRSAAEILNFVDGANEQLVLKTVSEADENLSQQIQDQMFVFENLLDVDDRSIQTLLREITTDTLVIALKGADDELLDKFVSNMSKRAAEMLTEDLDAKGPVRLSEVEAAQKEILGAARRLEEQGEINLSGSGEEYV</sequence>
<keyword evidence="15" id="KW-0966">Cell projection</keyword>
<dbReference type="EMBL" id="JAAGSC010000044">
    <property type="protein sequence ID" value="NDY97139.1"/>
    <property type="molecule type" value="Genomic_DNA"/>
</dbReference>
<dbReference type="AlphaFoldDB" id="A0A845VIY8"/>
<dbReference type="PRINTS" id="PR00954">
    <property type="entry name" value="FLGMOTORFLIG"/>
</dbReference>
<keyword evidence="16" id="KW-1185">Reference proteome</keyword>
<dbReference type="InterPro" id="IPR011002">
    <property type="entry name" value="FliG_a-hlx"/>
</dbReference>
<evidence type="ECO:0000256" key="10">
    <source>
        <dbReference type="ARBA" id="ARBA00025598"/>
    </source>
</evidence>
<dbReference type="PIRSF" id="PIRSF003161">
    <property type="entry name" value="FliG"/>
    <property type="match status" value="1"/>
</dbReference>
<dbReference type="InterPro" id="IPR000090">
    <property type="entry name" value="Flg_Motor_Flig"/>
</dbReference>
<dbReference type="Pfam" id="PF14841">
    <property type="entry name" value="FliG_M"/>
    <property type="match status" value="1"/>
</dbReference>
<dbReference type="Pfam" id="PF14842">
    <property type="entry name" value="FliG_N"/>
    <property type="match status" value="1"/>
</dbReference>
<dbReference type="GO" id="GO:0071973">
    <property type="term" value="P:bacterial-type flagellum-dependent cell motility"/>
    <property type="evidence" value="ECO:0007669"/>
    <property type="project" value="InterPro"/>
</dbReference>
<evidence type="ECO:0000256" key="9">
    <source>
        <dbReference type="ARBA" id="ARBA00023143"/>
    </source>
</evidence>
<evidence type="ECO:0000256" key="8">
    <source>
        <dbReference type="ARBA" id="ARBA00023136"/>
    </source>
</evidence>
<name>A0A845VIY8_9GAMM</name>
<keyword evidence="15" id="KW-0282">Flagellum</keyword>
<evidence type="ECO:0000256" key="2">
    <source>
        <dbReference type="ARBA" id="ARBA00004515"/>
    </source>
</evidence>
<dbReference type="GO" id="GO:0006935">
    <property type="term" value="P:chemotaxis"/>
    <property type="evidence" value="ECO:0007669"/>
    <property type="project" value="UniProtKB-KW"/>
</dbReference>
<dbReference type="NCBIfam" id="TIGR00207">
    <property type="entry name" value="fliG"/>
    <property type="match status" value="1"/>
</dbReference>
<dbReference type="PANTHER" id="PTHR30534:SF0">
    <property type="entry name" value="FLAGELLAR MOTOR SWITCH PROTEIN FLIG"/>
    <property type="match status" value="1"/>
</dbReference>
<comment type="similarity">
    <text evidence="3 11">Belongs to the FliG family.</text>
</comment>
<keyword evidence="15" id="KW-0969">Cilium</keyword>
<evidence type="ECO:0000259" key="12">
    <source>
        <dbReference type="Pfam" id="PF01706"/>
    </source>
</evidence>
<keyword evidence="7 11" id="KW-0283">Flagellar rotation</keyword>
<gene>
    <name evidence="15" type="primary">fliG</name>
    <name evidence="15" type="ORF">G3I74_15555</name>
</gene>